<feature type="region of interest" description="Disordered" evidence="1">
    <location>
        <begin position="1"/>
        <end position="20"/>
    </location>
</feature>
<dbReference type="InterPro" id="IPR012312">
    <property type="entry name" value="Hemerythrin-like"/>
</dbReference>
<protein>
    <submittedName>
        <fullName evidence="3">Hemerythrin domain-containing protein</fullName>
    </submittedName>
</protein>
<reference evidence="3" key="1">
    <citation type="submission" date="2021-03" db="EMBL/GenBank/DDBJ databases">
        <title>Comamonas denitrificans.</title>
        <authorList>
            <person name="Finster K."/>
        </authorList>
    </citation>
    <scope>NUCLEOTIDE SEQUENCE</scope>
    <source>
        <strain evidence="3">MM2021_4</strain>
    </source>
</reference>
<dbReference type="Pfam" id="PF01814">
    <property type="entry name" value="Hemerythrin"/>
    <property type="match status" value="1"/>
</dbReference>
<dbReference type="RefSeq" id="WP_207575795.1">
    <property type="nucleotide sequence ID" value="NZ_JAFNME010000026.1"/>
</dbReference>
<gene>
    <name evidence="3" type="ORF">J1777_11270</name>
</gene>
<evidence type="ECO:0000259" key="2">
    <source>
        <dbReference type="Pfam" id="PF01814"/>
    </source>
</evidence>
<proteinExistence type="predicted"/>
<dbReference type="AlphaFoldDB" id="A0A939KC99"/>
<dbReference type="InterPro" id="IPR038309">
    <property type="entry name" value="Rsd/AlgQ_sf"/>
</dbReference>
<evidence type="ECO:0000256" key="1">
    <source>
        <dbReference type="SAM" id="MobiDB-lite"/>
    </source>
</evidence>
<keyword evidence="4" id="KW-1185">Reference proteome</keyword>
<dbReference type="EMBL" id="JAFNME010000026">
    <property type="protein sequence ID" value="MBO1250397.1"/>
    <property type="molecule type" value="Genomic_DNA"/>
</dbReference>
<evidence type="ECO:0000313" key="3">
    <source>
        <dbReference type="EMBL" id="MBO1250397.1"/>
    </source>
</evidence>
<accession>A0A939KC99</accession>
<comment type="caution">
    <text evidence="3">The sequence shown here is derived from an EMBL/GenBank/DDBJ whole genome shotgun (WGS) entry which is preliminary data.</text>
</comment>
<dbReference type="Proteomes" id="UP000664731">
    <property type="component" value="Unassembled WGS sequence"/>
</dbReference>
<sequence length="188" mass="22033">MFGFFKAKSKPEAASGGDAVDTLPPVIKEQSFISVVPQAAPEGIPYYPNFIEELVHDHQMMAALKKSIRRAFLRQDLKKTEKRLEEFASVFRSHILKENVRMYAYLQQQFTDEKINIELVKYFRKEMNGIARTVLSFLEKYESLQQLSEEQLNKFLIDLENISKVIHERMQREEEKLYPLYLQIAAPN</sequence>
<evidence type="ECO:0000313" key="4">
    <source>
        <dbReference type="Proteomes" id="UP000664731"/>
    </source>
</evidence>
<dbReference type="Gene3D" id="1.20.120.1370">
    <property type="entry name" value="Regulator of RNA polymerase sigma(70) subunit, domain 4"/>
    <property type="match status" value="1"/>
</dbReference>
<name>A0A939KC99_9BURK</name>
<feature type="domain" description="Hemerythrin-like" evidence="2">
    <location>
        <begin position="50"/>
        <end position="180"/>
    </location>
</feature>
<organism evidence="3 4">
    <name type="scientific">Comamonas denitrificans</name>
    <dbReference type="NCBI Taxonomy" id="117506"/>
    <lineage>
        <taxon>Bacteria</taxon>
        <taxon>Pseudomonadati</taxon>
        <taxon>Pseudomonadota</taxon>
        <taxon>Betaproteobacteria</taxon>
        <taxon>Burkholderiales</taxon>
        <taxon>Comamonadaceae</taxon>
        <taxon>Comamonas</taxon>
    </lineage>
</organism>